<dbReference type="AlphaFoldDB" id="A0A0H2TXD0"/>
<accession>A0A0H2TXD0</accession>
<proteinExistence type="predicted"/>
<feature type="non-terminal residue" evidence="2">
    <location>
        <position position="1"/>
    </location>
</feature>
<dbReference type="EMBL" id="GL876971">
    <property type="protein sequence ID" value="KLU88197.1"/>
    <property type="molecule type" value="Genomic_DNA"/>
</dbReference>
<dbReference type="VEuPathDB" id="FungiDB:MAPG_07184"/>
<reference evidence="2" key="2">
    <citation type="submission" date="2011-03" db="EMBL/GenBank/DDBJ databases">
        <title>Annotation of Magnaporthe poae ATCC 64411.</title>
        <authorList>
            <person name="Ma L.-J."/>
            <person name="Dead R."/>
            <person name="Young S.K."/>
            <person name="Zeng Q."/>
            <person name="Gargeya S."/>
            <person name="Fitzgerald M."/>
            <person name="Haas B."/>
            <person name="Abouelleil A."/>
            <person name="Alvarado L."/>
            <person name="Arachchi H.M."/>
            <person name="Berlin A."/>
            <person name="Brown A."/>
            <person name="Chapman S.B."/>
            <person name="Chen Z."/>
            <person name="Dunbar C."/>
            <person name="Freedman E."/>
            <person name="Gearin G."/>
            <person name="Gellesch M."/>
            <person name="Goldberg J."/>
            <person name="Griggs A."/>
            <person name="Gujja S."/>
            <person name="Heiman D."/>
            <person name="Howarth C."/>
            <person name="Larson L."/>
            <person name="Lui A."/>
            <person name="MacDonald P.J.P."/>
            <person name="Mehta T."/>
            <person name="Montmayeur A."/>
            <person name="Murphy C."/>
            <person name="Neiman D."/>
            <person name="Pearson M."/>
            <person name="Priest M."/>
            <person name="Roberts A."/>
            <person name="Saif S."/>
            <person name="Shea T."/>
            <person name="Shenoy N."/>
            <person name="Sisk P."/>
            <person name="Stolte C."/>
            <person name="Sykes S."/>
            <person name="Yandava C."/>
            <person name="Wortman J."/>
            <person name="Nusbaum C."/>
            <person name="Birren B."/>
        </authorList>
    </citation>
    <scope>NUCLEOTIDE SEQUENCE</scope>
    <source>
        <strain evidence="2">ATCC 64411</strain>
    </source>
</reference>
<evidence type="ECO:0000313" key="2">
    <source>
        <dbReference type="EMBL" id="KLU88197.1"/>
    </source>
</evidence>
<organism evidence="2">
    <name type="scientific">Magnaporthiopsis poae (strain ATCC 64411 / 73-15)</name>
    <name type="common">Kentucky bluegrass fungus</name>
    <name type="synonym">Magnaporthe poae</name>
    <dbReference type="NCBI Taxonomy" id="644358"/>
    <lineage>
        <taxon>Eukaryota</taxon>
        <taxon>Fungi</taxon>
        <taxon>Dikarya</taxon>
        <taxon>Ascomycota</taxon>
        <taxon>Pezizomycotina</taxon>
        <taxon>Sordariomycetes</taxon>
        <taxon>Sordariomycetidae</taxon>
        <taxon>Magnaporthales</taxon>
        <taxon>Magnaporthaceae</taxon>
        <taxon>Magnaporthiopsis</taxon>
    </lineage>
</organism>
<evidence type="ECO:0000256" key="1">
    <source>
        <dbReference type="SAM" id="MobiDB-lite"/>
    </source>
</evidence>
<protein>
    <submittedName>
        <fullName evidence="2">Uncharacterized protein</fullName>
    </submittedName>
</protein>
<sequence>GEIEENSIVEGHEVRDAERENRKPQHDDRFLAVLTSIVFFCPGSDQKPPSQSVGSSQLCVPGHLKLIQGWPLGHEWAAVRHGQPTDNAECPRPERSRLTPWSWPTCRGVMQQVQQRIGPMRLHLDNPVGHSLAGCGWMGYCMMYYGWEFLPLAVSVVFSSIAGPRQHFHPFLHLPHSKKTPPTCVLLYPRESPRLFVPIC</sequence>
<gene>
    <name evidence="2" type="ORF">MAPG_07184</name>
</gene>
<feature type="region of interest" description="Disordered" evidence="1">
    <location>
        <begin position="1"/>
        <end position="26"/>
    </location>
</feature>
<reference evidence="2" key="1">
    <citation type="submission" date="2010-05" db="EMBL/GenBank/DDBJ databases">
        <title>The Genome Sequence of Magnaporthe poae strain ATCC 64411.</title>
        <authorList>
            <consortium name="The Broad Institute Genome Sequencing Platform"/>
            <consortium name="Broad Institute Genome Sequencing Center for Infectious Disease"/>
            <person name="Ma L.-J."/>
            <person name="Dead R."/>
            <person name="Young S."/>
            <person name="Zeng Q."/>
            <person name="Koehrsen M."/>
            <person name="Alvarado L."/>
            <person name="Berlin A."/>
            <person name="Chapman S.B."/>
            <person name="Chen Z."/>
            <person name="Freedman E."/>
            <person name="Gellesch M."/>
            <person name="Goldberg J."/>
            <person name="Griggs A."/>
            <person name="Gujja S."/>
            <person name="Heilman E.R."/>
            <person name="Heiman D."/>
            <person name="Hepburn T."/>
            <person name="Howarth C."/>
            <person name="Jen D."/>
            <person name="Larson L."/>
            <person name="Mehta T."/>
            <person name="Neiman D."/>
            <person name="Pearson M."/>
            <person name="Roberts A."/>
            <person name="Saif S."/>
            <person name="Shea T."/>
            <person name="Shenoy N."/>
            <person name="Sisk P."/>
            <person name="Stolte C."/>
            <person name="Sykes S."/>
            <person name="Walk T."/>
            <person name="White J."/>
            <person name="Yandava C."/>
            <person name="Haas B."/>
            <person name="Nusbaum C."/>
            <person name="Birren B."/>
        </authorList>
    </citation>
    <scope>NUCLEOTIDE SEQUENCE</scope>
    <source>
        <strain evidence="2">ATCC 64411</strain>
    </source>
</reference>
<feature type="compositionally biased region" description="Basic and acidic residues" evidence="1">
    <location>
        <begin position="10"/>
        <end position="26"/>
    </location>
</feature>
<name>A0A0H2TXD0_MAGP6</name>